<protein>
    <submittedName>
        <fullName evidence="3">Uncharacterized protein</fullName>
    </submittedName>
</protein>
<evidence type="ECO:0000313" key="4">
    <source>
        <dbReference type="Proteomes" id="UP000034448"/>
    </source>
</evidence>
<evidence type="ECO:0000313" key="3">
    <source>
        <dbReference type="EMBL" id="KKQ14862.1"/>
    </source>
</evidence>
<name>A0A0G0FAE1_9BACT</name>
<keyword evidence="2" id="KW-0812">Transmembrane</keyword>
<evidence type="ECO:0000256" key="1">
    <source>
        <dbReference type="SAM" id="MobiDB-lite"/>
    </source>
</evidence>
<organism evidence="3 4">
    <name type="scientific">Candidatus Daviesbacteria bacterium GW2011_GWA1_36_8</name>
    <dbReference type="NCBI Taxonomy" id="1618417"/>
    <lineage>
        <taxon>Bacteria</taxon>
        <taxon>Candidatus Daviesiibacteriota</taxon>
    </lineage>
</organism>
<feature type="region of interest" description="Disordered" evidence="1">
    <location>
        <begin position="13"/>
        <end position="63"/>
    </location>
</feature>
<gene>
    <name evidence="3" type="ORF">US28_C0028G0026</name>
</gene>
<keyword evidence="2" id="KW-1133">Transmembrane helix</keyword>
<dbReference type="Proteomes" id="UP000034448">
    <property type="component" value="Unassembled WGS sequence"/>
</dbReference>
<comment type="caution">
    <text evidence="3">The sequence shown here is derived from an EMBL/GenBank/DDBJ whole genome shotgun (WGS) entry which is preliminary data.</text>
</comment>
<dbReference type="AlphaFoldDB" id="A0A0G0FAE1"/>
<feature type="compositionally biased region" description="Low complexity" evidence="1">
    <location>
        <begin position="46"/>
        <end position="57"/>
    </location>
</feature>
<feature type="transmembrane region" description="Helical" evidence="2">
    <location>
        <begin position="69"/>
        <end position="90"/>
    </location>
</feature>
<evidence type="ECO:0000256" key="2">
    <source>
        <dbReference type="SAM" id="Phobius"/>
    </source>
</evidence>
<proteinExistence type="predicted"/>
<keyword evidence="2" id="KW-0472">Membrane</keyword>
<dbReference type="EMBL" id="LBSJ01000028">
    <property type="protein sequence ID" value="KKQ14862.1"/>
    <property type="molecule type" value="Genomic_DNA"/>
</dbReference>
<sequence>MLFQLQYPVQREEAHHNMDSNITPPAGGGLPPVPPNPIPSQNTSMPAQPAAAPVVAQAGGGGDSSSKKWIFIILGVIGLLAVVGGAYFFLMGSQTAQPAQQNVQVDTTEFESLNAETSQINLGDIQSDFVEVDTDLQSL</sequence>
<accession>A0A0G0FAE1</accession>
<reference evidence="3 4" key="1">
    <citation type="journal article" date="2015" name="Nature">
        <title>rRNA introns, odd ribosomes, and small enigmatic genomes across a large radiation of phyla.</title>
        <authorList>
            <person name="Brown C.T."/>
            <person name="Hug L.A."/>
            <person name="Thomas B.C."/>
            <person name="Sharon I."/>
            <person name="Castelle C.J."/>
            <person name="Singh A."/>
            <person name="Wilkins M.J."/>
            <person name="Williams K.H."/>
            <person name="Banfield J.F."/>
        </authorList>
    </citation>
    <scope>NUCLEOTIDE SEQUENCE [LARGE SCALE GENOMIC DNA]</scope>
</reference>